<evidence type="ECO:0008006" key="4">
    <source>
        <dbReference type="Google" id="ProtNLM"/>
    </source>
</evidence>
<evidence type="ECO:0000256" key="1">
    <source>
        <dbReference type="SAM" id="Phobius"/>
    </source>
</evidence>
<protein>
    <recommendedName>
        <fullName evidence="4">Secreted protein</fullName>
    </recommendedName>
</protein>
<organism evidence="2 3">
    <name type="scientific">Corynebacterium atypicum</name>
    <dbReference type="NCBI Taxonomy" id="191610"/>
    <lineage>
        <taxon>Bacteria</taxon>
        <taxon>Bacillati</taxon>
        <taxon>Actinomycetota</taxon>
        <taxon>Actinomycetes</taxon>
        <taxon>Mycobacteriales</taxon>
        <taxon>Corynebacteriaceae</taxon>
        <taxon>Corynebacterium</taxon>
    </lineage>
</organism>
<name>A0ABM5QNK6_9CORY</name>
<keyword evidence="1" id="KW-0472">Membrane</keyword>
<evidence type="ECO:0000313" key="2">
    <source>
        <dbReference type="EMBL" id="AIG64404.1"/>
    </source>
</evidence>
<sequence length="77" mass="8462">MSIQRRPTNQIEARKAAVRSYARTGTTIVVGGVAAGALLWAWAGVWQLFALGLIVAVVGGAYYWQKITKVINHKDEY</sequence>
<evidence type="ECO:0000313" key="3">
    <source>
        <dbReference type="Proteomes" id="UP000028504"/>
    </source>
</evidence>
<keyword evidence="3" id="KW-1185">Reference proteome</keyword>
<keyword evidence="1" id="KW-1133">Transmembrane helix</keyword>
<gene>
    <name evidence="2" type="ORF">CATYP_07165</name>
</gene>
<accession>A0ABM5QNK6</accession>
<dbReference type="Proteomes" id="UP000028504">
    <property type="component" value="Chromosome"/>
</dbReference>
<feature type="transmembrane region" description="Helical" evidence="1">
    <location>
        <begin position="46"/>
        <end position="64"/>
    </location>
</feature>
<reference evidence="2 3" key="1">
    <citation type="submission" date="2014-07" db="EMBL/GenBank/DDBJ databases">
        <title>Complete genome sequence of Corynebacterium atypicum DSM 44849: identifiction of the mycolic acid biosynthesis genes.</title>
        <authorList>
            <person name="Tippelt A."/>
            <person name="Mollmann S."/>
            <person name="Albersmeier A."/>
            <person name="Jaenicke S."/>
            <person name="Ruckert C."/>
            <person name="Tauch A."/>
        </authorList>
    </citation>
    <scope>NUCLEOTIDE SEQUENCE [LARGE SCALE GENOMIC DNA]</scope>
    <source>
        <strain evidence="2 3">R2070</strain>
    </source>
</reference>
<dbReference type="RefSeq" id="WP_038606090.1">
    <property type="nucleotide sequence ID" value="NZ_CP008944.1"/>
</dbReference>
<feature type="transmembrane region" description="Helical" evidence="1">
    <location>
        <begin position="21"/>
        <end position="40"/>
    </location>
</feature>
<proteinExistence type="predicted"/>
<dbReference type="EMBL" id="CP008944">
    <property type="protein sequence ID" value="AIG64404.1"/>
    <property type="molecule type" value="Genomic_DNA"/>
</dbReference>
<keyword evidence="1" id="KW-0812">Transmembrane</keyword>